<comment type="subcellular location">
    <subcellularLocation>
        <location evidence="1">Golgi apparatus membrane</location>
        <topology evidence="1">Single-pass type II membrane protein</topology>
    </subcellularLocation>
</comment>
<feature type="compositionally biased region" description="Polar residues" evidence="10">
    <location>
        <begin position="197"/>
        <end position="206"/>
    </location>
</feature>
<comment type="caution">
    <text evidence="12">The sequence shown here is derived from an EMBL/GenBank/DDBJ whole genome shotgun (WGS) entry which is preliminary data.</text>
</comment>
<feature type="region of interest" description="Disordered" evidence="10">
    <location>
        <begin position="115"/>
        <end position="147"/>
    </location>
</feature>
<feature type="transmembrane region" description="Helical" evidence="11">
    <location>
        <begin position="12"/>
        <end position="30"/>
    </location>
</feature>
<dbReference type="Gene3D" id="3.90.550.50">
    <property type="match status" value="1"/>
</dbReference>
<keyword evidence="9 11" id="KW-0472">Membrane</keyword>
<comment type="similarity">
    <text evidence="2">Belongs to the glycosyltransferase 31 family.</text>
</comment>
<evidence type="ECO:0000256" key="3">
    <source>
        <dbReference type="ARBA" id="ARBA00022676"/>
    </source>
</evidence>
<keyword evidence="6" id="KW-0735">Signal-anchor</keyword>
<keyword evidence="3" id="KW-0328">Glycosyltransferase</keyword>
<evidence type="ECO:0000256" key="2">
    <source>
        <dbReference type="ARBA" id="ARBA00008661"/>
    </source>
</evidence>
<dbReference type="AlphaFoldDB" id="A0A8J1TTM9"/>
<organism evidence="12 13">
    <name type="scientific">Owenia fusiformis</name>
    <name type="common">Polychaete worm</name>
    <dbReference type="NCBI Taxonomy" id="6347"/>
    <lineage>
        <taxon>Eukaryota</taxon>
        <taxon>Metazoa</taxon>
        <taxon>Spiralia</taxon>
        <taxon>Lophotrochozoa</taxon>
        <taxon>Annelida</taxon>
        <taxon>Polychaeta</taxon>
        <taxon>Sedentaria</taxon>
        <taxon>Canalipalpata</taxon>
        <taxon>Sabellida</taxon>
        <taxon>Oweniida</taxon>
        <taxon>Oweniidae</taxon>
        <taxon>Owenia</taxon>
    </lineage>
</organism>
<protein>
    <submittedName>
        <fullName evidence="12">Uncharacterized protein</fullName>
    </submittedName>
</protein>
<keyword evidence="5 11" id="KW-0812">Transmembrane</keyword>
<evidence type="ECO:0000313" key="13">
    <source>
        <dbReference type="Proteomes" id="UP000749559"/>
    </source>
</evidence>
<dbReference type="GO" id="GO:0000139">
    <property type="term" value="C:Golgi membrane"/>
    <property type="evidence" value="ECO:0007669"/>
    <property type="project" value="UniProtKB-SubCell"/>
</dbReference>
<evidence type="ECO:0000256" key="6">
    <source>
        <dbReference type="ARBA" id="ARBA00022968"/>
    </source>
</evidence>
<feature type="region of interest" description="Disordered" evidence="10">
    <location>
        <begin position="190"/>
        <end position="254"/>
    </location>
</feature>
<proteinExistence type="inferred from homology"/>
<keyword evidence="13" id="KW-1185">Reference proteome</keyword>
<dbReference type="InterPro" id="IPR002659">
    <property type="entry name" value="Glyco_trans_31"/>
</dbReference>
<feature type="region of interest" description="Disordered" evidence="10">
    <location>
        <begin position="40"/>
        <end position="59"/>
    </location>
</feature>
<evidence type="ECO:0000256" key="11">
    <source>
        <dbReference type="SAM" id="Phobius"/>
    </source>
</evidence>
<evidence type="ECO:0000256" key="9">
    <source>
        <dbReference type="ARBA" id="ARBA00023136"/>
    </source>
</evidence>
<sequence>MTTSRRCSLYNMIVLILMGYIGVHLVKYLMEEYSLQTPMTKTQESNAGSNVPDGIDIDSVNDFRDEESQRPVNSQEEGFEYLKHAFKGFQRQRSNALQEPKIIIKSPIKRTPFNAKVGNIRTNPPVDTSGATREKSAIDGVRKDPHDKFKKYYNGPIQQNSEVVYDHKLGKFTQIGKDIQKDHIELAEEMSNRQDQSRNSTAQPKQQPGEKVPSVQPKIKQIVEPDETAENAEADHDTKAARSTSASDDDNMDETDAINVYKSKGLKGLRNPHKLKDNVKHALIKHYYKEGKIEKNAQISWNRRLGKFVQHGKDTEGSDFTKLFHDPKTEPKQNITCHPSMNLLNNNTNSNILFEPDTCSSNPVGPFLLIVVTIPPMAYERLALIRKTYGTVSKLQGLAIEVVFVTEFSSSNLIQSELEFHSDNFKDILQIRSLKIHSQKMAMFKWLEQRCKNVQFILITKHDIFVNVFSLIHHLQYFFSGGSAPSNFVSCKTLHVYKDNTTPEDIPRSYCSRHGYVITRDILPKFSQYLSTKSKLFPSDITHTFAEATGLKVDQTLSESLVEEGSCASLMTGGDLSKYTMCEIRDNTEWLETWNKIASVNVHA</sequence>
<dbReference type="GO" id="GO:0016758">
    <property type="term" value="F:hexosyltransferase activity"/>
    <property type="evidence" value="ECO:0007669"/>
    <property type="project" value="InterPro"/>
</dbReference>
<reference evidence="12" key="1">
    <citation type="submission" date="2022-03" db="EMBL/GenBank/DDBJ databases">
        <authorList>
            <person name="Martin C."/>
        </authorList>
    </citation>
    <scope>NUCLEOTIDE SEQUENCE</scope>
</reference>
<name>A0A8J1TTM9_OWEFU</name>
<keyword evidence="8" id="KW-0333">Golgi apparatus</keyword>
<dbReference type="EMBL" id="CAIIXF020000003">
    <property type="protein sequence ID" value="CAH1779151.1"/>
    <property type="molecule type" value="Genomic_DNA"/>
</dbReference>
<feature type="compositionally biased region" description="Polar residues" evidence="10">
    <location>
        <begin position="40"/>
        <end position="49"/>
    </location>
</feature>
<dbReference type="Proteomes" id="UP000749559">
    <property type="component" value="Unassembled WGS sequence"/>
</dbReference>
<evidence type="ECO:0000256" key="5">
    <source>
        <dbReference type="ARBA" id="ARBA00022692"/>
    </source>
</evidence>
<gene>
    <name evidence="12" type="ORF">OFUS_LOCUS5985</name>
</gene>
<evidence type="ECO:0000313" key="12">
    <source>
        <dbReference type="EMBL" id="CAH1779151.1"/>
    </source>
</evidence>
<dbReference type="PANTHER" id="PTHR11214">
    <property type="entry name" value="BETA-1,3-N-ACETYLGLUCOSAMINYLTRANSFERASE"/>
    <property type="match status" value="1"/>
</dbReference>
<feature type="compositionally biased region" description="Basic and acidic residues" evidence="10">
    <location>
        <begin position="132"/>
        <end position="147"/>
    </location>
</feature>
<evidence type="ECO:0000256" key="4">
    <source>
        <dbReference type="ARBA" id="ARBA00022679"/>
    </source>
</evidence>
<evidence type="ECO:0000256" key="7">
    <source>
        <dbReference type="ARBA" id="ARBA00022989"/>
    </source>
</evidence>
<accession>A0A8J1TTM9</accession>
<evidence type="ECO:0000256" key="8">
    <source>
        <dbReference type="ARBA" id="ARBA00023034"/>
    </source>
</evidence>
<evidence type="ECO:0000256" key="1">
    <source>
        <dbReference type="ARBA" id="ARBA00004323"/>
    </source>
</evidence>
<dbReference type="PANTHER" id="PTHR11214:SF3">
    <property type="entry name" value="BETA-1,3-GALACTOSYLTRANSFERASE 6"/>
    <property type="match status" value="1"/>
</dbReference>
<evidence type="ECO:0000256" key="10">
    <source>
        <dbReference type="SAM" id="MobiDB-lite"/>
    </source>
</evidence>
<keyword evidence="4" id="KW-0808">Transferase</keyword>
<dbReference type="GO" id="GO:0006493">
    <property type="term" value="P:protein O-linked glycosylation"/>
    <property type="evidence" value="ECO:0007669"/>
    <property type="project" value="TreeGrafter"/>
</dbReference>
<keyword evidence="7 11" id="KW-1133">Transmembrane helix</keyword>
<feature type="compositionally biased region" description="Polar residues" evidence="10">
    <location>
        <begin position="120"/>
        <end position="131"/>
    </location>
</feature>